<dbReference type="EMBL" id="MF417901">
    <property type="protein sequence ID" value="ASN70124.1"/>
    <property type="molecule type" value="Genomic_DNA"/>
</dbReference>
<evidence type="ECO:0008006" key="2">
    <source>
        <dbReference type="Google" id="ProtNLM"/>
    </source>
</evidence>
<dbReference type="Pfam" id="PF16784">
    <property type="entry name" value="HNHc_6"/>
    <property type="match status" value="1"/>
</dbReference>
<name>A0A2H4J4H1_9CAUD</name>
<protein>
    <recommendedName>
        <fullName evidence="2">Phage protein</fullName>
    </recommendedName>
</protein>
<reference evidence="1" key="1">
    <citation type="submission" date="2017-06" db="EMBL/GenBank/DDBJ databases">
        <title>Novel phages from South African skin metaviromes.</title>
        <authorList>
            <person name="van Zyl L.J."/>
            <person name="Abrahams Y."/>
            <person name="Stander E.A."/>
            <person name="Kirby B.M."/>
            <person name="Clavaud C."/>
            <person name="Farcet C."/>
            <person name="Breton L."/>
            <person name="Trindade M.I."/>
        </authorList>
    </citation>
    <scope>NUCLEOTIDE SEQUENCE</scope>
</reference>
<dbReference type="InterPro" id="IPR041242">
    <property type="entry name" value="HNHc_6"/>
</dbReference>
<accession>A0A2H4J4H1</accession>
<organism evidence="1">
    <name type="scientific">uncultured Caudovirales phage</name>
    <dbReference type="NCBI Taxonomy" id="2100421"/>
    <lineage>
        <taxon>Viruses</taxon>
        <taxon>Duplodnaviria</taxon>
        <taxon>Heunggongvirae</taxon>
        <taxon>Uroviricota</taxon>
        <taxon>Caudoviricetes</taxon>
        <taxon>Peduoviridae</taxon>
        <taxon>Maltschvirus</taxon>
        <taxon>Maltschvirus maltsch</taxon>
    </lineage>
</organism>
<evidence type="ECO:0000313" key="1">
    <source>
        <dbReference type="EMBL" id="ASN70124.1"/>
    </source>
</evidence>
<sequence>MVVIKNYITEDDGTTTVVIKGVELDNKTSLLLDNGYEVEADVRVVDPFKITDKQRRKVFALCNDIEAYTGQPRDYMRYLFMDYVEVLYGYEKRLSLSDCTREQAKQIIEVILDWVFHNNIPLNYKTSDLLKNDKAFLYWSTVNRNCVICGKPHSDLAHRFAVGRGRDRTKINHFGNQVLALCRSHHNEQHQIGMDTFNNKYHLTDSWVDVDERLNKMLKGAKNEFESNN</sequence>
<gene>
    <name evidence="1" type="ORF">9S1_65</name>
</gene>
<proteinExistence type="predicted"/>